<proteinExistence type="predicted"/>
<protein>
    <submittedName>
        <fullName evidence="2">Uncharacterized protein</fullName>
    </submittedName>
</protein>
<feature type="region of interest" description="Disordered" evidence="1">
    <location>
        <begin position="65"/>
        <end position="114"/>
    </location>
</feature>
<dbReference type="Proteomes" id="UP000699042">
    <property type="component" value="Unassembled WGS sequence"/>
</dbReference>
<dbReference type="AlphaFoldDB" id="A0A9P7RBQ0"/>
<reference evidence="2" key="1">
    <citation type="submission" date="2021-05" db="EMBL/GenBank/DDBJ databases">
        <title>Comparative genomics of three Colletotrichum scovillei strains and genetic complementation revealed genes involved fungal growth and virulence on chili pepper.</title>
        <authorList>
            <person name="Hsieh D.-K."/>
            <person name="Chuang S.-C."/>
            <person name="Chen C.-Y."/>
            <person name="Chao Y.-T."/>
            <person name="Lu M.-Y.J."/>
            <person name="Lee M.-H."/>
            <person name="Shih M.-C."/>
        </authorList>
    </citation>
    <scope>NUCLEOTIDE SEQUENCE</scope>
    <source>
        <strain evidence="2">Coll-153</strain>
    </source>
</reference>
<evidence type="ECO:0000256" key="1">
    <source>
        <dbReference type="SAM" id="MobiDB-lite"/>
    </source>
</evidence>
<evidence type="ECO:0000313" key="3">
    <source>
        <dbReference type="Proteomes" id="UP000699042"/>
    </source>
</evidence>
<feature type="compositionally biased region" description="Basic and acidic residues" evidence="1">
    <location>
        <begin position="73"/>
        <end position="93"/>
    </location>
</feature>
<evidence type="ECO:0000313" key="2">
    <source>
        <dbReference type="EMBL" id="KAG7054555.1"/>
    </source>
</evidence>
<feature type="compositionally biased region" description="Polar residues" evidence="1">
    <location>
        <begin position="94"/>
        <end position="106"/>
    </location>
</feature>
<comment type="caution">
    <text evidence="2">The sequence shown here is derived from an EMBL/GenBank/DDBJ whole genome shotgun (WGS) entry which is preliminary data.</text>
</comment>
<sequence length="114" mass="12145">MGEMREKNREWPASRYKTGRGKAKLLLVNPEIDAVPNVGVGVSPAIAAREEPHVGTNGIAELIVGRKGGQGVRDPESVSERKCRQGQGRKEKNSSQLKSAPSQVPKTSDGIGAT</sequence>
<keyword evidence="3" id="KW-1185">Reference proteome</keyword>
<gene>
    <name evidence="2" type="ORF">JMJ77_007034</name>
</gene>
<name>A0A9P7RBQ0_9PEZI</name>
<organism evidence="2 3">
    <name type="scientific">Colletotrichum scovillei</name>
    <dbReference type="NCBI Taxonomy" id="1209932"/>
    <lineage>
        <taxon>Eukaryota</taxon>
        <taxon>Fungi</taxon>
        <taxon>Dikarya</taxon>
        <taxon>Ascomycota</taxon>
        <taxon>Pezizomycotina</taxon>
        <taxon>Sordariomycetes</taxon>
        <taxon>Hypocreomycetidae</taxon>
        <taxon>Glomerellales</taxon>
        <taxon>Glomerellaceae</taxon>
        <taxon>Colletotrichum</taxon>
        <taxon>Colletotrichum acutatum species complex</taxon>
    </lineage>
</organism>
<dbReference type="EMBL" id="JAESDN010000002">
    <property type="protein sequence ID" value="KAG7054555.1"/>
    <property type="molecule type" value="Genomic_DNA"/>
</dbReference>
<accession>A0A9P7RBQ0</accession>